<dbReference type="EMBL" id="KZ506726">
    <property type="protein sequence ID" value="PKU38516.1"/>
    <property type="molecule type" value="Genomic_DNA"/>
</dbReference>
<organism evidence="1 2">
    <name type="scientific">Limosa lapponica baueri</name>
    <dbReference type="NCBI Taxonomy" id="1758121"/>
    <lineage>
        <taxon>Eukaryota</taxon>
        <taxon>Metazoa</taxon>
        <taxon>Chordata</taxon>
        <taxon>Craniata</taxon>
        <taxon>Vertebrata</taxon>
        <taxon>Euteleostomi</taxon>
        <taxon>Archelosauria</taxon>
        <taxon>Archosauria</taxon>
        <taxon>Dinosauria</taxon>
        <taxon>Saurischia</taxon>
        <taxon>Theropoda</taxon>
        <taxon>Coelurosauria</taxon>
        <taxon>Aves</taxon>
        <taxon>Neognathae</taxon>
        <taxon>Neoaves</taxon>
        <taxon>Charadriiformes</taxon>
        <taxon>Scolopacidae</taxon>
        <taxon>Limosa</taxon>
    </lineage>
</organism>
<dbReference type="Proteomes" id="UP000233556">
    <property type="component" value="Unassembled WGS sequence"/>
</dbReference>
<dbReference type="PANTHER" id="PTHR33332">
    <property type="entry name" value="REVERSE TRANSCRIPTASE DOMAIN-CONTAINING PROTEIN"/>
    <property type="match status" value="1"/>
</dbReference>
<dbReference type="PRINTS" id="PR01345">
    <property type="entry name" value="CERVTRCPTASE"/>
</dbReference>
<reference evidence="2" key="2">
    <citation type="submission" date="2017-12" db="EMBL/GenBank/DDBJ databases">
        <title>Genome sequence of the Bar-tailed Godwit (Limosa lapponica baueri).</title>
        <authorList>
            <person name="Lima N.C.B."/>
            <person name="Parody-Merino A.M."/>
            <person name="Battley P.F."/>
            <person name="Fidler A.E."/>
            <person name="Prosdocimi F."/>
        </authorList>
    </citation>
    <scope>NUCLEOTIDE SEQUENCE [LARGE SCALE GENOMIC DNA]</scope>
</reference>
<keyword evidence="2" id="KW-1185">Reference proteome</keyword>
<evidence type="ECO:0000313" key="1">
    <source>
        <dbReference type="EMBL" id="PKU38516.1"/>
    </source>
</evidence>
<accession>A0A2I0TXI2</accession>
<sequence>MHQYRLGADLVESSSVEKDLGVLVDNRMTMSQQRALEAKKANGILGCIKKSVASRSREVILPLYSALVKPCLEYCVQFWAPWFNKDREKAHLGSIVDILKKLAKQDNSFAKWASDQLKDHLAF</sequence>
<dbReference type="OrthoDB" id="9185178at2759"/>
<name>A0A2I0TXI2_LIMLA</name>
<proteinExistence type="predicted"/>
<gene>
    <name evidence="1" type="ORF">llap_11180</name>
</gene>
<dbReference type="AlphaFoldDB" id="A0A2I0TXI2"/>
<reference evidence="2" key="1">
    <citation type="submission" date="2017-11" db="EMBL/GenBank/DDBJ databases">
        <authorList>
            <person name="Lima N.C."/>
            <person name="Parody-Merino A.M."/>
            <person name="Battley P.F."/>
            <person name="Fidler A.E."/>
            <person name="Prosdocimi F."/>
        </authorList>
    </citation>
    <scope>NUCLEOTIDE SEQUENCE [LARGE SCALE GENOMIC DNA]</scope>
</reference>
<protein>
    <submittedName>
        <fullName evidence="1">Uncharacterized protein</fullName>
    </submittedName>
</protein>
<evidence type="ECO:0000313" key="2">
    <source>
        <dbReference type="Proteomes" id="UP000233556"/>
    </source>
</evidence>